<dbReference type="NCBIfam" id="TIGR02274">
    <property type="entry name" value="dCTP_deam"/>
    <property type="match status" value="1"/>
</dbReference>
<dbReference type="PANTHER" id="PTHR42680:SF3">
    <property type="entry name" value="DCTP DEAMINASE"/>
    <property type="match status" value="1"/>
</dbReference>
<proteinExistence type="predicted"/>
<dbReference type="InterPro" id="IPR036157">
    <property type="entry name" value="dUTPase-like_sf"/>
</dbReference>
<dbReference type="EMBL" id="CBXV010000006">
    <property type="protein sequence ID" value="CDM65764.1"/>
    <property type="molecule type" value="Genomic_DNA"/>
</dbReference>
<reference evidence="3 4" key="1">
    <citation type="submission" date="2013-12" db="EMBL/GenBank/DDBJ databases">
        <authorList>
            <person name="Stott M."/>
        </authorList>
    </citation>
    <scope>NUCLEOTIDE SEQUENCE [LARGE SCALE GENOMIC DNA]</scope>
    <source>
        <strain evidence="3 4">K22</strain>
    </source>
</reference>
<evidence type="ECO:0000313" key="3">
    <source>
        <dbReference type="EMBL" id="CDM65764.1"/>
    </source>
</evidence>
<dbReference type="EC" id="3.5.4.13" evidence="3"/>
<evidence type="ECO:0000313" key="4">
    <source>
        <dbReference type="Proteomes" id="UP000031518"/>
    </source>
</evidence>
<dbReference type="OrthoDB" id="9780202at2"/>
<keyword evidence="4" id="KW-1185">Reference proteome</keyword>
<dbReference type="GO" id="GO:0008829">
    <property type="term" value="F:dCTP deaminase activity"/>
    <property type="evidence" value="ECO:0007669"/>
    <property type="project" value="UniProtKB-EC"/>
</dbReference>
<dbReference type="Proteomes" id="UP000031518">
    <property type="component" value="Unassembled WGS sequence"/>
</dbReference>
<dbReference type="GO" id="GO:0006229">
    <property type="term" value="P:dUTP biosynthetic process"/>
    <property type="evidence" value="ECO:0007669"/>
    <property type="project" value="InterPro"/>
</dbReference>
<sequence>MTIKSDRWIRRMAEEYGLITPFDPKLLREVDGRRIISCGASSYGYDMRLADDGFRVFSPIHGREIDPKRFDEGSLIEPPVREAEDGSRYYLLPPHSYGLGVSVETFRLPRNVTGICMGKSTYARAGLLVNTTPLEAGWCGRLVIELANLADLPLRVYIGEGIGQVIFFESDEECDVSYEDRAGKYQNQTGLTYSRV</sequence>
<dbReference type="Gene3D" id="2.70.40.10">
    <property type="match status" value="1"/>
</dbReference>
<gene>
    <name evidence="3" type="ORF">PYK22_01771</name>
</gene>
<dbReference type="InterPro" id="IPR033704">
    <property type="entry name" value="dUTPase_trimeric"/>
</dbReference>
<dbReference type="AlphaFoldDB" id="A0A0B6WZM9"/>
<dbReference type="Pfam" id="PF22769">
    <property type="entry name" value="DCD"/>
    <property type="match status" value="1"/>
</dbReference>
<dbReference type="PANTHER" id="PTHR42680">
    <property type="entry name" value="DCTP DEAMINASE"/>
    <property type="match status" value="1"/>
</dbReference>
<dbReference type="CDD" id="cd07557">
    <property type="entry name" value="trimeric_dUTPase"/>
    <property type="match status" value="1"/>
</dbReference>
<dbReference type="SUPFAM" id="SSF51283">
    <property type="entry name" value="dUTPase-like"/>
    <property type="match status" value="1"/>
</dbReference>
<keyword evidence="1 3" id="KW-0378">Hydrolase</keyword>
<dbReference type="RefSeq" id="WP_041976302.1">
    <property type="nucleotide sequence ID" value="NZ_CBXV010000006.1"/>
</dbReference>
<reference evidence="3 4" key="2">
    <citation type="submission" date="2015-01" db="EMBL/GenBank/DDBJ databases">
        <title>Complete genome sequence of Pyrinomonas methylaliphatogenes type strain K22T.</title>
        <authorList>
            <person name="Lee K.C.Y."/>
            <person name="Power J.F."/>
            <person name="Dunfield P.F."/>
            <person name="Morgan X.C."/>
            <person name="Huttenhower C."/>
            <person name="Stott M.B."/>
        </authorList>
    </citation>
    <scope>NUCLEOTIDE SEQUENCE [LARGE SCALE GENOMIC DNA]</scope>
    <source>
        <strain evidence="3 4">K22</strain>
    </source>
</reference>
<dbReference type="GO" id="GO:0015949">
    <property type="term" value="P:nucleobase-containing small molecule interconversion"/>
    <property type="evidence" value="ECO:0007669"/>
    <property type="project" value="TreeGrafter"/>
</dbReference>
<dbReference type="InterPro" id="IPR011962">
    <property type="entry name" value="dCTP_deaminase"/>
</dbReference>
<keyword evidence="2" id="KW-0546">Nucleotide metabolism</keyword>
<name>A0A0B6WZM9_9BACT</name>
<evidence type="ECO:0000256" key="1">
    <source>
        <dbReference type="ARBA" id="ARBA00022801"/>
    </source>
</evidence>
<accession>A0A0B6WZM9</accession>
<dbReference type="STRING" id="454194.PYK22_01771"/>
<organism evidence="3 4">
    <name type="scientific">Pyrinomonas methylaliphatogenes</name>
    <dbReference type="NCBI Taxonomy" id="454194"/>
    <lineage>
        <taxon>Bacteria</taxon>
        <taxon>Pseudomonadati</taxon>
        <taxon>Acidobacteriota</taxon>
        <taxon>Blastocatellia</taxon>
        <taxon>Blastocatellales</taxon>
        <taxon>Pyrinomonadaceae</taxon>
        <taxon>Pyrinomonas</taxon>
    </lineage>
</organism>
<protein>
    <submittedName>
        <fullName evidence="3">dCTP deaminase</fullName>
        <ecNumber evidence="3">3.5.4.13</ecNumber>
    </submittedName>
</protein>
<evidence type="ECO:0000256" key="2">
    <source>
        <dbReference type="ARBA" id="ARBA00023080"/>
    </source>
</evidence>